<keyword evidence="3" id="KW-1185">Reference proteome</keyword>
<reference evidence="2 3" key="1">
    <citation type="submission" date="2016-03" db="EMBL/GenBank/DDBJ databases">
        <authorList>
            <person name="Ploux O."/>
        </authorList>
    </citation>
    <scope>NUCLEOTIDE SEQUENCE [LARGE SCALE GENOMIC DNA]</scope>
    <source>
        <strain evidence="2 3">R-45370</strain>
    </source>
</reference>
<gene>
    <name evidence="2" type="ORF">A1359_08745</name>
</gene>
<evidence type="ECO:0000313" key="2">
    <source>
        <dbReference type="EMBL" id="OAI16095.1"/>
    </source>
</evidence>
<proteinExistence type="predicted"/>
<feature type="transmembrane region" description="Helical" evidence="1">
    <location>
        <begin position="75"/>
        <end position="95"/>
    </location>
</feature>
<protein>
    <submittedName>
        <fullName evidence="2">Uncharacterized protein</fullName>
    </submittedName>
</protein>
<organism evidence="2 3">
    <name type="scientific">Methylomonas lenta</name>
    <dbReference type="NCBI Taxonomy" id="980561"/>
    <lineage>
        <taxon>Bacteria</taxon>
        <taxon>Pseudomonadati</taxon>
        <taxon>Pseudomonadota</taxon>
        <taxon>Gammaproteobacteria</taxon>
        <taxon>Methylococcales</taxon>
        <taxon>Methylococcaceae</taxon>
        <taxon>Methylomonas</taxon>
    </lineage>
</organism>
<keyword evidence="1" id="KW-0812">Transmembrane</keyword>
<keyword evidence="1" id="KW-1133">Transmembrane helix</keyword>
<dbReference type="RefSeq" id="WP_066981731.1">
    <property type="nucleotide sequence ID" value="NZ_LUUI01000098.1"/>
</dbReference>
<evidence type="ECO:0000313" key="3">
    <source>
        <dbReference type="Proteomes" id="UP000078476"/>
    </source>
</evidence>
<comment type="caution">
    <text evidence="2">The sequence shown here is derived from an EMBL/GenBank/DDBJ whole genome shotgun (WGS) entry which is preliminary data.</text>
</comment>
<sequence length="96" mass="10786">MYTAAIDGNVLNGLFDNQKKLDDLFDSIFDDDNYFISSVSSASSAESRYSTEYQCSPSPGRVTEALLEMKNRSPYFFMLPIALEVAVIYFVVANLF</sequence>
<dbReference type="AlphaFoldDB" id="A0A177NDV8"/>
<dbReference type="OrthoDB" id="5573645at2"/>
<keyword evidence="1" id="KW-0472">Membrane</keyword>
<accession>A0A177NDV8</accession>
<dbReference type="EMBL" id="LUUI01000098">
    <property type="protein sequence ID" value="OAI16095.1"/>
    <property type="molecule type" value="Genomic_DNA"/>
</dbReference>
<evidence type="ECO:0000256" key="1">
    <source>
        <dbReference type="SAM" id="Phobius"/>
    </source>
</evidence>
<name>A0A177NDV8_9GAMM</name>
<dbReference type="Proteomes" id="UP000078476">
    <property type="component" value="Unassembled WGS sequence"/>
</dbReference>